<comment type="caution">
    <text evidence="1">The sequence shown here is derived from an EMBL/GenBank/DDBJ whole genome shotgun (WGS) entry which is preliminary data.</text>
</comment>
<evidence type="ECO:0000313" key="2">
    <source>
        <dbReference type="Proteomes" id="UP000828941"/>
    </source>
</evidence>
<gene>
    <name evidence="1" type="ORF">L6164_028256</name>
</gene>
<accession>A0ACB9LVT0</accession>
<sequence>MPMPLTPRLKDKKHILLYDSWQRQEQLQQQQHQLASVQNQPTKPKRRKYRETTISASATATTNDAHSYVVYHHQHHHRKLDLPTVVNPHNSWCRPASKSNSSTPPPPPPSPPAHPRRTFQNQHFVSATIDHSALPSSPSDSPTTFGIRFSPSRFSPVMDFARASPTIPGSPANGHSTQDSFPSSFSKFNSALTAGLLNPMSPPPPPDKTRSSPTLFEMMASEPDIHPRTQIPTNNIPVSVQKPQILVMDRQALMMQRISDILATRSPGNQFNDPSSSDIKLTLSSKDGISVSMNVHRQILVAHSRFFAVKLSDRWTKQQRSTLPYIVEIADCDDVEVYIETLRLMYCKDLRKKLMKEDVSKVLGILKVSAAIGFDAGVLSCLEYLEAAPWAEDEEEKVASLLSELRLEAVGAGEVLKRVSTEVTNGSEEGNDNEEVLLKLIHVVLEGKDEKARREMKGLVSKMLRENSSQNDLRKESLYSACNHCLQLLRQHFLRAAASDLQDVGQISRQADNLHWILDILIDRQIAEDFLQTWASQSELAEVHPKVPAVHRFEVSRVTSRLFVGVGKGQLLASKDIRCLLLKTWLVPFYDDFGWMRRASKGLDRHLIEDGLSNTILTLPLSWQQEILLAWFNRFLNSGEDCPNIQRGFEVWWRRAFWKRNGERDRTRQLRITTATIENP</sequence>
<reference evidence="1 2" key="1">
    <citation type="journal article" date="2022" name="DNA Res.">
        <title>Chromosomal-level genome assembly of the orchid tree Bauhinia variegata (Leguminosae; Cercidoideae) supports the allotetraploid origin hypothesis of Bauhinia.</title>
        <authorList>
            <person name="Zhong Y."/>
            <person name="Chen Y."/>
            <person name="Zheng D."/>
            <person name="Pang J."/>
            <person name="Liu Y."/>
            <person name="Luo S."/>
            <person name="Meng S."/>
            <person name="Qian L."/>
            <person name="Wei D."/>
            <person name="Dai S."/>
            <person name="Zhou R."/>
        </authorList>
    </citation>
    <scope>NUCLEOTIDE SEQUENCE [LARGE SCALE GENOMIC DNA]</scope>
    <source>
        <strain evidence="1">BV-YZ2020</strain>
    </source>
</reference>
<protein>
    <submittedName>
        <fullName evidence="1">Uncharacterized protein</fullName>
    </submittedName>
</protein>
<dbReference type="EMBL" id="CM039436">
    <property type="protein sequence ID" value="KAI4315448.1"/>
    <property type="molecule type" value="Genomic_DNA"/>
</dbReference>
<name>A0ACB9LVT0_BAUVA</name>
<evidence type="ECO:0000313" key="1">
    <source>
        <dbReference type="EMBL" id="KAI4315448.1"/>
    </source>
</evidence>
<proteinExistence type="predicted"/>
<keyword evidence="2" id="KW-1185">Reference proteome</keyword>
<dbReference type="Proteomes" id="UP000828941">
    <property type="component" value="Chromosome 11"/>
</dbReference>
<organism evidence="1 2">
    <name type="scientific">Bauhinia variegata</name>
    <name type="common">Purple orchid tree</name>
    <name type="synonym">Phanera variegata</name>
    <dbReference type="NCBI Taxonomy" id="167791"/>
    <lineage>
        <taxon>Eukaryota</taxon>
        <taxon>Viridiplantae</taxon>
        <taxon>Streptophyta</taxon>
        <taxon>Embryophyta</taxon>
        <taxon>Tracheophyta</taxon>
        <taxon>Spermatophyta</taxon>
        <taxon>Magnoliopsida</taxon>
        <taxon>eudicotyledons</taxon>
        <taxon>Gunneridae</taxon>
        <taxon>Pentapetalae</taxon>
        <taxon>rosids</taxon>
        <taxon>fabids</taxon>
        <taxon>Fabales</taxon>
        <taxon>Fabaceae</taxon>
        <taxon>Cercidoideae</taxon>
        <taxon>Cercideae</taxon>
        <taxon>Bauhiniinae</taxon>
        <taxon>Bauhinia</taxon>
    </lineage>
</organism>